<proteinExistence type="predicted"/>
<evidence type="ECO:0008006" key="4">
    <source>
        <dbReference type="Google" id="ProtNLM"/>
    </source>
</evidence>
<feature type="transmembrane region" description="Helical" evidence="1">
    <location>
        <begin position="208"/>
        <end position="230"/>
    </location>
</feature>
<dbReference type="PANTHER" id="PTHR37471">
    <property type="entry name" value="UNNAMED PRODUCT"/>
    <property type="match status" value="1"/>
</dbReference>
<name>A0AAE0NVS4_SORBR</name>
<dbReference type="SUPFAM" id="SSF53474">
    <property type="entry name" value="alpha/beta-Hydrolases"/>
    <property type="match status" value="1"/>
</dbReference>
<dbReference type="PANTHER" id="PTHR37471:SF1">
    <property type="entry name" value="AB HYDROLASE-1 DOMAIN-CONTAINING PROTEIN"/>
    <property type="match status" value="1"/>
</dbReference>
<dbReference type="InterPro" id="IPR029058">
    <property type="entry name" value="AB_hydrolase_fold"/>
</dbReference>
<protein>
    <recommendedName>
        <fullName evidence="4">AB hydrolase-1 domain-containing protein</fullName>
    </recommendedName>
</protein>
<reference evidence="2" key="1">
    <citation type="journal article" date="2023" name="Mol. Phylogenet. Evol.">
        <title>Genome-scale phylogeny and comparative genomics of the fungal order Sordariales.</title>
        <authorList>
            <person name="Hensen N."/>
            <person name="Bonometti L."/>
            <person name="Westerberg I."/>
            <person name="Brannstrom I.O."/>
            <person name="Guillou S."/>
            <person name="Cros-Aarteil S."/>
            <person name="Calhoun S."/>
            <person name="Haridas S."/>
            <person name="Kuo A."/>
            <person name="Mondo S."/>
            <person name="Pangilinan J."/>
            <person name="Riley R."/>
            <person name="LaButti K."/>
            <person name="Andreopoulos B."/>
            <person name="Lipzen A."/>
            <person name="Chen C."/>
            <person name="Yan M."/>
            <person name="Daum C."/>
            <person name="Ng V."/>
            <person name="Clum A."/>
            <person name="Steindorff A."/>
            <person name="Ohm R.A."/>
            <person name="Martin F."/>
            <person name="Silar P."/>
            <person name="Natvig D.O."/>
            <person name="Lalanne C."/>
            <person name="Gautier V."/>
            <person name="Ament-Velasquez S.L."/>
            <person name="Kruys A."/>
            <person name="Hutchinson M.I."/>
            <person name="Powell A.J."/>
            <person name="Barry K."/>
            <person name="Miller A.N."/>
            <person name="Grigoriev I.V."/>
            <person name="Debuchy R."/>
            <person name="Gladieux P."/>
            <person name="Hiltunen Thoren M."/>
            <person name="Johannesson H."/>
        </authorList>
    </citation>
    <scope>NUCLEOTIDE SEQUENCE</scope>
    <source>
        <strain evidence="2">FGSC 1904</strain>
    </source>
</reference>
<keyword evidence="1" id="KW-1133">Transmembrane helix</keyword>
<evidence type="ECO:0000313" key="3">
    <source>
        <dbReference type="Proteomes" id="UP001281003"/>
    </source>
</evidence>
<organism evidence="2 3">
    <name type="scientific">Sordaria brevicollis</name>
    <dbReference type="NCBI Taxonomy" id="83679"/>
    <lineage>
        <taxon>Eukaryota</taxon>
        <taxon>Fungi</taxon>
        <taxon>Dikarya</taxon>
        <taxon>Ascomycota</taxon>
        <taxon>Pezizomycotina</taxon>
        <taxon>Sordariomycetes</taxon>
        <taxon>Sordariomycetidae</taxon>
        <taxon>Sordariales</taxon>
        <taxon>Sordariaceae</taxon>
        <taxon>Sordaria</taxon>
    </lineage>
</organism>
<dbReference type="Gene3D" id="3.40.50.1820">
    <property type="entry name" value="alpha/beta hydrolase"/>
    <property type="match status" value="1"/>
</dbReference>
<keyword evidence="3" id="KW-1185">Reference proteome</keyword>
<dbReference type="EMBL" id="JAUTDP010000015">
    <property type="protein sequence ID" value="KAK3388617.1"/>
    <property type="molecule type" value="Genomic_DNA"/>
</dbReference>
<dbReference type="AlphaFoldDB" id="A0AAE0NVS4"/>
<accession>A0AAE0NVS4</accession>
<comment type="caution">
    <text evidence="2">The sequence shown here is derived from an EMBL/GenBank/DDBJ whole genome shotgun (WGS) entry which is preliminary data.</text>
</comment>
<gene>
    <name evidence="2" type="ORF">B0T20DRAFT_511272</name>
</gene>
<dbReference type="Proteomes" id="UP001281003">
    <property type="component" value="Unassembled WGS sequence"/>
</dbReference>
<keyword evidence="1" id="KW-0472">Membrane</keyword>
<evidence type="ECO:0000256" key="1">
    <source>
        <dbReference type="SAM" id="Phobius"/>
    </source>
</evidence>
<evidence type="ECO:0000313" key="2">
    <source>
        <dbReference type="EMBL" id="KAK3388617.1"/>
    </source>
</evidence>
<feature type="transmembrane region" description="Helical" evidence="1">
    <location>
        <begin position="6"/>
        <end position="31"/>
    </location>
</feature>
<keyword evidence="1" id="KW-0812">Transmembrane</keyword>
<reference evidence="2" key="2">
    <citation type="submission" date="2023-07" db="EMBL/GenBank/DDBJ databases">
        <authorList>
            <consortium name="Lawrence Berkeley National Laboratory"/>
            <person name="Haridas S."/>
            <person name="Hensen N."/>
            <person name="Bonometti L."/>
            <person name="Westerberg I."/>
            <person name="Brannstrom I.O."/>
            <person name="Guillou S."/>
            <person name="Cros-Aarteil S."/>
            <person name="Calhoun S."/>
            <person name="Kuo A."/>
            <person name="Mondo S."/>
            <person name="Pangilinan J."/>
            <person name="Riley R."/>
            <person name="LaButti K."/>
            <person name="Andreopoulos B."/>
            <person name="Lipzen A."/>
            <person name="Chen C."/>
            <person name="Yanf M."/>
            <person name="Daum C."/>
            <person name="Ng V."/>
            <person name="Clum A."/>
            <person name="Steindorff A."/>
            <person name="Ohm R."/>
            <person name="Martin F."/>
            <person name="Silar P."/>
            <person name="Natvig D."/>
            <person name="Lalanne C."/>
            <person name="Gautier V."/>
            <person name="Ament-velasquez S.L."/>
            <person name="Kruys A."/>
            <person name="Hutchinson M.I."/>
            <person name="Powell A.J."/>
            <person name="Barry K."/>
            <person name="Miller A.N."/>
            <person name="Grigoriev I.V."/>
            <person name="Debuchy R."/>
            <person name="Gladieux P."/>
            <person name="Thoren M.H."/>
            <person name="Johannesson H."/>
        </authorList>
    </citation>
    <scope>NUCLEOTIDE SEQUENCE</scope>
    <source>
        <strain evidence="2">FGSC 1904</strain>
    </source>
</reference>
<sequence>MIDDTFSRLIFIRVCIVLLQYAPLIETLLLLTAIILRYPPSPFITYAAYITSFIPPSLFAALTSTTTIILLAALLTTELIYITTLYLPHKSSLTHEAIHPPLPGRKEREELFDRALTSTTDWDEYLKLWFLGSPAEEVKRENVREFLLWAFFDRNGEVKGDNGDIEEELESYLDKIEALIGRKLPPGRGAATSLRLTFDAIETRYRSVVWYGVIALLDLVTHGLLAWWGYAHYRPDHSTAEGGVGGEAGRQARGEADGVTKAATTLFPPRLQHSIPFSIPSSLRHQTSPTKHLSYYLRPHRSRTHPPVVFIHGIGIGLWSYTTLLSSLRSTHSLDGEDDGQIGILAIELLPISSRLTGSGPDLPAEITHGEFLRELETVLKYHNRDGQFPLEKGFTLVTHSYGSTLVAPILRSTTPFIDTSSPSTSGITEKADLAGGKSLADLTNTLILTDPVSICLHLPAVAYNFTRRPPRTANEWQLWYFASTDIGIARALGRGFFWRENILWREDILTFIQKKGKRVVVCLAGRDLIVDTKSVRGYLGWSDGEKEGLDGDVKWEQEGKMGERMRKRLDNGVEVVWYPRLDHAQMYESRERLRPVLEVIEGR</sequence>